<evidence type="ECO:0000256" key="1">
    <source>
        <dbReference type="SAM" id="MobiDB-lite"/>
    </source>
</evidence>
<keyword evidence="3" id="KW-1185">Reference proteome</keyword>
<reference evidence="2" key="1">
    <citation type="submission" date="2021-09" db="EMBL/GenBank/DDBJ databases">
        <title>A high-quality genome of the endoparasitic fungus Hirsutella rhossiliensis with a comparison of Hirsutella genomes reveals transposable elements contributing to genome size variation.</title>
        <authorList>
            <person name="Lin R."/>
            <person name="Jiao Y."/>
            <person name="Sun X."/>
            <person name="Ling J."/>
            <person name="Xie B."/>
            <person name="Cheng X."/>
        </authorList>
    </citation>
    <scope>NUCLEOTIDE SEQUENCE</scope>
    <source>
        <strain evidence="2">HR02</strain>
    </source>
</reference>
<dbReference type="GeneID" id="68352500"/>
<feature type="compositionally biased region" description="Pro residues" evidence="1">
    <location>
        <begin position="175"/>
        <end position="184"/>
    </location>
</feature>
<sequence>MSPVVSFRGVIAGSGLDLLQADLLPGLGPDQLRCCGLVRLTTYIAPGVPEKVPFKGYHPFQVFVIFPIYANPWLVLCKKLAERPTSPFLPGTPFTCSGKVAGLLDHAVMCGPPGSDCDYVFVVVPDSWTFLDRPSAAAAASASPLAAPHGRQPSSASSAFDLVRAASYSLATPPSTAPPTPSKAPAPAAADPVTPPPKRACPGAPDTLAKKARLLQQQQSLSSSSSSTAGSAAPSSSPLLSALSSRLAGDPPAPAPASGPGSPLDSIVASTSDPPTRPLRHRMQK</sequence>
<evidence type="ECO:0000313" key="3">
    <source>
        <dbReference type="Proteomes" id="UP000824596"/>
    </source>
</evidence>
<comment type="caution">
    <text evidence="2">The sequence shown here is derived from an EMBL/GenBank/DDBJ whole genome shotgun (WGS) entry which is preliminary data.</text>
</comment>
<evidence type="ECO:0000313" key="2">
    <source>
        <dbReference type="EMBL" id="KAH0965355.1"/>
    </source>
</evidence>
<protein>
    <submittedName>
        <fullName evidence="2">Uncharacterized protein</fullName>
    </submittedName>
</protein>
<dbReference type="Proteomes" id="UP000824596">
    <property type="component" value="Unassembled WGS sequence"/>
</dbReference>
<name>A0A9P8N1W4_9HYPO</name>
<dbReference type="EMBL" id="JAIZPD010000003">
    <property type="protein sequence ID" value="KAH0965355.1"/>
    <property type="molecule type" value="Genomic_DNA"/>
</dbReference>
<proteinExistence type="predicted"/>
<accession>A0A9P8N1W4</accession>
<organism evidence="2 3">
    <name type="scientific">Hirsutella rhossiliensis</name>
    <dbReference type="NCBI Taxonomy" id="111463"/>
    <lineage>
        <taxon>Eukaryota</taxon>
        <taxon>Fungi</taxon>
        <taxon>Dikarya</taxon>
        <taxon>Ascomycota</taxon>
        <taxon>Pezizomycotina</taxon>
        <taxon>Sordariomycetes</taxon>
        <taxon>Hypocreomycetidae</taxon>
        <taxon>Hypocreales</taxon>
        <taxon>Ophiocordycipitaceae</taxon>
        <taxon>Hirsutella</taxon>
    </lineage>
</organism>
<feature type="compositionally biased region" description="Low complexity" evidence="1">
    <location>
        <begin position="214"/>
        <end position="250"/>
    </location>
</feature>
<dbReference type="RefSeq" id="XP_044722868.1">
    <property type="nucleotide sequence ID" value="XM_044861842.1"/>
</dbReference>
<gene>
    <name evidence="2" type="ORF">HRG_03371</name>
</gene>
<dbReference type="AlphaFoldDB" id="A0A9P8N1W4"/>
<feature type="region of interest" description="Disordered" evidence="1">
    <location>
        <begin position="170"/>
        <end position="285"/>
    </location>
</feature>